<dbReference type="PANTHER" id="PTHR46572:SF2">
    <property type="entry name" value="RHO1 GDP-GTP EXCHANGE PROTEIN 1-RELATED"/>
    <property type="match status" value="1"/>
</dbReference>
<dbReference type="SMART" id="SM00325">
    <property type="entry name" value="RhoGEF"/>
    <property type="match status" value="1"/>
</dbReference>
<dbReference type="PROSITE" id="PS50010">
    <property type="entry name" value="DH_2"/>
    <property type="match status" value="1"/>
</dbReference>
<evidence type="ECO:0000256" key="2">
    <source>
        <dbReference type="ARBA" id="ARBA00022658"/>
    </source>
</evidence>
<dbReference type="InterPro" id="IPR052233">
    <property type="entry name" value="Rho-type_GEFs"/>
</dbReference>
<feature type="region of interest" description="Disordered" evidence="3">
    <location>
        <begin position="1368"/>
        <end position="1390"/>
    </location>
</feature>
<dbReference type="GO" id="GO:0035556">
    <property type="term" value="P:intracellular signal transduction"/>
    <property type="evidence" value="ECO:0007669"/>
    <property type="project" value="InterPro"/>
</dbReference>
<dbReference type="SUPFAM" id="SSF50729">
    <property type="entry name" value="PH domain-like"/>
    <property type="match status" value="1"/>
</dbReference>
<protein>
    <submittedName>
        <fullName evidence="6">Similar to Saccharomyces cerevisiae YGR070W ROM1 GDP/GTP exchange protein (GEP) for Rho1p and Rho2p</fullName>
    </submittedName>
</protein>
<dbReference type="InterPro" id="IPR011993">
    <property type="entry name" value="PH-like_dom_sf"/>
</dbReference>
<feature type="compositionally biased region" description="Low complexity" evidence="3">
    <location>
        <begin position="111"/>
        <end position="122"/>
    </location>
</feature>
<dbReference type="InterPro" id="IPR041675">
    <property type="entry name" value="PH_5"/>
</dbReference>
<dbReference type="STRING" id="1173061.A0A0J9X8W4"/>
<keyword evidence="7" id="KW-1185">Reference proteome</keyword>
<evidence type="ECO:0000259" key="4">
    <source>
        <dbReference type="PROSITE" id="PS50010"/>
    </source>
</evidence>
<keyword evidence="2" id="KW-0344">Guanine-nucleotide releasing factor</keyword>
<dbReference type="Gene3D" id="1.20.900.10">
    <property type="entry name" value="Dbl homology (DH) domain"/>
    <property type="match status" value="1"/>
</dbReference>
<reference evidence="6" key="1">
    <citation type="submission" date="2014-03" db="EMBL/GenBank/DDBJ databases">
        <authorList>
            <person name="Casaregola S."/>
        </authorList>
    </citation>
    <scope>NUCLEOTIDE SEQUENCE [LARGE SCALE GENOMIC DNA]</scope>
    <source>
        <strain evidence="6">CLIB 918</strain>
    </source>
</reference>
<accession>A0A0J9X8W4</accession>
<feature type="compositionally biased region" description="Polar residues" evidence="3">
    <location>
        <begin position="278"/>
        <end position="290"/>
    </location>
</feature>
<gene>
    <name evidence="6" type="ORF">BN980_GECA05s04443g</name>
</gene>
<dbReference type="Pfam" id="PF00780">
    <property type="entry name" value="CNH"/>
    <property type="match status" value="1"/>
</dbReference>
<feature type="domain" description="CNH" evidence="5">
    <location>
        <begin position="1043"/>
        <end position="1343"/>
    </location>
</feature>
<feature type="region of interest" description="Disordered" evidence="3">
    <location>
        <begin position="394"/>
        <end position="448"/>
    </location>
</feature>
<name>A0A0J9X8W4_GEOCN</name>
<dbReference type="InterPro" id="IPR001180">
    <property type="entry name" value="CNH_dom"/>
</dbReference>
<feature type="compositionally biased region" description="Low complexity" evidence="3">
    <location>
        <begin position="320"/>
        <end position="336"/>
    </location>
</feature>
<dbReference type="SUPFAM" id="SSF48065">
    <property type="entry name" value="DBL homology domain (DH-domain)"/>
    <property type="match status" value="1"/>
</dbReference>
<sequence>MTMADGNRNQAKPPGQSQRDAAFSNIFGSAPPPGRGQPGQPHPYNNIPPPPPQQQQPQYQQYHQQRQPYQQNAVPPTSRTPVPLDAQVHQQQGYNERNTHFVQQDSHEHFQQQPQYYHQDQPNRAMTQSPRTPSSNGYPRPQNRPPPSGPNNYSQSPRAHASEGPLRTKLSHENSLSAGFDFSSAVPYASPPPLPPQMRHGPNRPPPSIGQRRPMQPGSPGPHQQHLHQQQRPPQQPPFNHQQSPPGMSDATFPPPQMGINQPQRNQTPPPQGMHSPHPQQYGSQHQNAGPAQYPGNIPMSRTPQPRSVSSPAQQGFPQSNSFNNNLNHANTFNSFSNVSNQNPPQGRYSSIPEGSSGINQAAAGMRSMSMTASSSRMMPATYDRDNYRSHTMTMSGRVVPRRQGPEVNPLSANDSHGSLNSSSRNSKSSPSVNTLVNSDASQHSHSLSANASELDHHASFNSVNSHSTILTTTRRAPLVYPAILSRVADTFRQRINLGVRIKDELTYNDAFTGAEAVDVIAYIIKTTDRNLALLLGRALDAQKFFHDVTYDHRLRDTGNELYQFNELVVDGQSNETNNMGSATVPVNGVFTLLTECYSPTCTRDQLCYSIACPRRLEQQARLNLKPQSVLKRADSRLSLHNDDEKEQKLWINTVSKETADTVSEKEQKRQEVICELIYTERDFVKDLEYLRDFWIKPLRVSNIIPENRREKFIRSVFGLILDVHAVNVKLAEALTKRQQQAPIVRQVGDIMLEHIPKFEPFIRYGAQQVYSKYEFEREKSVNPAFAKFVDETERLKESRKLELNGYLTKPTTRLARYPLLLDAVLKATDENNPDKENLPKARTLVREFLTKVNVESGKAENRLQLMQLNQSLMFRPGEKVDLKLTDENRQIIFKGAFKKRTQDKENQGDVQCYLFDNSLLFVRVKIVNKREQLKVHRKPIPLELLVITESDEAPAKGLAGKRVPTAALIAKTQPTAKETAQNKYPILFQHLGRRGYDLVLYSSTFIGRKKWVENIMRQKQVLIEKADVYTQQILMKGFFDASNRVNCLTPLDGGRKLLYGTDNGIFLSELKTTPTGRVVSKPQIVIKISTITQIDVIEEYNMLLALSDKTLYSWPLDCLESTEPSGNERRSRKIMGHINFYKVGLCLGRILVCTAKSGSMNSTVRVLEPVDPNPRGKRQPALRKLLASQNEGLKVFKEFGIPSEIISISFLTSNLCVGCAKGFEIVSLETLESQSLLDPADTSLDFVIRREALKPMAIYRLHKDFLLNYADFSFFVNRNGWRSRPEWMIHWEGLPQGFSLSYPYLIAFEPNFVEIRHIDTAELVRVITGENIRFLHENTREIVFVYEDENGYDVVVSLDFWEKGKNNATAASGPKTGTVTELSSSSPAK</sequence>
<keyword evidence="1" id="KW-0597">Phosphoprotein</keyword>
<feature type="compositionally biased region" description="Polar residues" evidence="3">
    <location>
        <begin position="7"/>
        <end position="19"/>
    </location>
</feature>
<dbReference type="Pfam" id="PF15405">
    <property type="entry name" value="PH_5"/>
    <property type="match status" value="1"/>
</dbReference>
<dbReference type="EMBL" id="CCBN010000005">
    <property type="protein sequence ID" value="CDO53612.1"/>
    <property type="molecule type" value="Genomic_DNA"/>
</dbReference>
<dbReference type="SMART" id="SM00049">
    <property type="entry name" value="DEP"/>
    <property type="match status" value="1"/>
</dbReference>
<dbReference type="SUPFAM" id="SSF46785">
    <property type="entry name" value="Winged helix' DNA-binding domain"/>
    <property type="match status" value="1"/>
</dbReference>
<dbReference type="InterPro" id="IPR035899">
    <property type="entry name" value="DBL_dom_sf"/>
</dbReference>
<feature type="compositionally biased region" description="Polar residues" evidence="3">
    <location>
        <begin position="337"/>
        <end position="360"/>
    </location>
</feature>
<dbReference type="InterPro" id="IPR036390">
    <property type="entry name" value="WH_DNA-bd_sf"/>
</dbReference>
<feature type="compositionally biased region" description="Polar residues" evidence="3">
    <location>
        <begin position="435"/>
        <end position="448"/>
    </location>
</feature>
<feature type="compositionally biased region" description="Polar residues" evidence="3">
    <location>
        <begin position="124"/>
        <end position="135"/>
    </location>
</feature>
<feature type="region of interest" description="Disordered" evidence="3">
    <location>
        <begin position="1"/>
        <end position="378"/>
    </location>
</feature>
<dbReference type="InterPro" id="IPR000219">
    <property type="entry name" value="DH_dom"/>
</dbReference>
<feature type="compositionally biased region" description="Polar residues" evidence="3">
    <location>
        <begin position="300"/>
        <end position="319"/>
    </location>
</feature>
<evidence type="ECO:0000256" key="1">
    <source>
        <dbReference type="ARBA" id="ARBA00022553"/>
    </source>
</evidence>
<evidence type="ECO:0000313" key="7">
    <source>
        <dbReference type="Proteomes" id="UP000242525"/>
    </source>
</evidence>
<dbReference type="SMART" id="SM00036">
    <property type="entry name" value="CNH"/>
    <property type="match status" value="1"/>
</dbReference>
<dbReference type="CDD" id="cd00160">
    <property type="entry name" value="RhoGEF"/>
    <property type="match status" value="1"/>
</dbReference>
<dbReference type="Pfam" id="PF00610">
    <property type="entry name" value="DEP"/>
    <property type="match status" value="1"/>
</dbReference>
<organism evidence="6 7">
    <name type="scientific">Geotrichum candidum</name>
    <name type="common">Oospora lactis</name>
    <name type="synonym">Dipodascus geotrichum</name>
    <dbReference type="NCBI Taxonomy" id="1173061"/>
    <lineage>
        <taxon>Eukaryota</taxon>
        <taxon>Fungi</taxon>
        <taxon>Dikarya</taxon>
        <taxon>Ascomycota</taxon>
        <taxon>Saccharomycotina</taxon>
        <taxon>Dipodascomycetes</taxon>
        <taxon>Dipodascales</taxon>
        <taxon>Dipodascaceae</taxon>
        <taxon>Geotrichum</taxon>
    </lineage>
</organism>
<dbReference type="PROSITE" id="PS50219">
    <property type="entry name" value="CNH"/>
    <property type="match status" value="1"/>
</dbReference>
<feature type="domain" description="DH" evidence="4">
    <location>
        <begin position="669"/>
        <end position="856"/>
    </location>
</feature>
<feature type="compositionally biased region" description="Low complexity" evidence="3">
    <location>
        <begin position="412"/>
        <end position="434"/>
    </location>
</feature>
<dbReference type="InterPro" id="IPR036388">
    <property type="entry name" value="WH-like_DNA-bd_sf"/>
</dbReference>
<feature type="compositionally biased region" description="Polar residues" evidence="3">
    <location>
        <begin position="88"/>
        <end position="104"/>
    </location>
</feature>
<dbReference type="Proteomes" id="UP000242525">
    <property type="component" value="Unassembled WGS sequence"/>
</dbReference>
<dbReference type="PANTHER" id="PTHR46572">
    <property type="entry name" value="RHO1 GDP-GTP EXCHANGE PROTEIN 1-RELATED"/>
    <property type="match status" value="1"/>
</dbReference>
<feature type="compositionally biased region" description="Low complexity" evidence="3">
    <location>
        <begin position="362"/>
        <end position="378"/>
    </location>
</feature>
<dbReference type="Gene3D" id="2.30.29.30">
    <property type="entry name" value="Pleckstrin-homology domain (PH domain)/Phosphotyrosine-binding domain (PTB)"/>
    <property type="match status" value="1"/>
</dbReference>
<evidence type="ECO:0000313" key="6">
    <source>
        <dbReference type="EMBL" id="CDO53612.1"/>
    </source>
</evidence>
<dbReference type="Gene3D" id="1.10.10.10">
    <property type="entry name" value="Winged helix-like DNA-binding domain superfamily/Winged helix DNA-binding domain"/>
    <property type="match status" value="1"/>
</dbReference>
<feature type="compositionally biased region" description="Low complexity" evidence="3">
    <location>
        <begin position="214"/>
        <end position="246"/>
    </location>
</feature>
<feature type="compositionally biased region" description="Low complexity" evidence="3">
    <location>
        <begin position="55"/>
        <end position="71"/>
    </location>
</feature>
<comment type="caution">
    <text evidence="6">The sequence shown here is derived from an EMBL/GenBank/DDBJ whole genome shotgun (WGS) entry which is preliminary data.</text>
</comment>
<proteinExistence type="predicted"/>
<evidence type="ECO:0000259" key="5">
    <source>
        <dbReference type="PROSITE" id="PS50219"/>
    </source>
</evidence>
<dbReference type="InterPro" id="IPR000591">
    <property type="entry name" value="DEP_dom"/>
</dbReference>
<dbReference type="CDD" id="cd04435">
    <property type="entry name" value="DEP_fRom2"/>
    <property type="match status" value="1"/>
</dbReference>
<dbReference type="OrthoDB" id="2272012at2759"/>
<dbReference type="GO" id="GO:0005085">
    <property type="term" value="F:guanyl-nucleotide exchange factor activity"/>
    <property type="evidence" value="ECO:0007669"/>
    <property type="project" value="UniProtKB-KW"/>
</dbReference>
<evidence type="ECO:0000256" key="3">
    <source>
        <dbReference type="SAM" id="MobiDB-lite"/>
    </source>
</evidence>
<dbReference type="Pfam" id="PF00621">
    <property type="entry name" value="RhoGEF"/>
    <property type="match status" value="1"/>
</dbReference>